<feature type="non-terminal residue" evidence="2">
    <location>
        <position position="115"/>
    </location>
</feature>
<evidence type="ECO:0000313" key="2">
    <source>
        <dbReference type="EMBL" id="KAJ3978820.1"/>
    </source>
</evidence>
<keyword evidence="1" id="KW-0812">Transmembrane</keyword>
<accession>A0AA38ULV9</accession>
<evidence type="ECO:0000256" key="1">
    <source>
        <dbReference type="SAM" id="Phobius"/>
    </source>
</evidence>
<proteinExistence type="predicted"/>
<evidence type="ECO:0000313" key="3">
    <source>
        <dbReference type="Proteomes" id="UP001163850"/>
    </source>
</evidence>
<name>A0AA38ULV9_9AGAR</name>
<feature type="transmembrane region" description="Helical" evidence="1">
    <location>
        <begin position="92"/>
        <end position="114"/>
    </location>
</feature>
<keyword evidence="1" id="KW-0472">Membrane</keyword>
<reference evidence="2" key="1">
    <citation type="submission" date="2022-08" db="EMBL/GenBank/DDBJ databases">
        <authorList>
            <consortium name="DOE Joint Genome Institute"/>
            <person name="Min B."/>
            <person name="Riley R."/>
            <person name="Sierra-Patev S."/>
            <person name="Naranjo-Ortiz M."/>
            <person name="Looney B."/>
            <person name="Konkel Z."/>
            <person name="Slot J.C."/>
            <person name="Sakamoto Y."/>
            <person name="Steenwyk J.L."/>
            <person name="Rokas A."/>
            <person name="Carro J."/>
            <person name="Camarero S."/>
            <person name="Ferreira P."/>
            <person name="Molpeceres G."/>
            <person name="Ruiz-Duenas F.J."/>
            <person name="Serrano A."/>
            <person name="Henrissat B."/>
            <person name="Drula E."/>
            <person name="Hughes K.W."/>
            <person name="Mata J.L."/>
            <person name="Ishikawa N.K."/>
            <person name="Vargas-Isla R."/>
            <person name="Ushijima S."/>
            <person name="Smith C.A."/>
            <person name="Ahrendt S."/>
            <person name="Andreopoulos W."/>
            <person name="He G."/>
            <person name="Labutti K."/>
            <person name="Lipzen A."/>
            <person name="Ng V."/>
            <person name="Sandor L."/>
            <person name="Barry K."/>
            <person name="Martinez A.T."/>
            <person name="Xiao Y."/>
            <person name="Gibbons J.G."/>
            <person name="Terashima K."/>
            <person name="Hibbett D.S."/>
            <person name="Grigoriev I.V."/>
        </authorList>
    </citation>
    <scope>NUCLEOTIDE SEQUENCE</scope>
    <source>
        <strain evidence="2">TFB7829</strain>
    </source>
</reference>
<sequence>MFVPKATPILIIIFRHIPLKSMPRILIDCSSFFPRSFGSVIFDSALIIILCRKRTYNFSGNRHSSNKGFIVQVREVGCKYPTIVTYVFPKKLLYAVSLHGLFAVYTVVFLVYGYH</sequence>
<feature type="transmembrane region" description="Helical" evidence="1">
    <location>
        <begin position="32"/>
        <end position="51"/>
    </location>
</feature>
<dbReference type="Proteomes" id="UP001163850">
    <property type="component" value="Unassembled WGS sequence"/>
</dbReference>
<dbReference type="EMBL" id="MU802673">
    <property type="protein sequence ID" value="KAJ3978820.1"/>
    <property type="molecule type" value="Genomic_DNA"/>
</dbReference>
<dbReference type="AlphaFoldDB" id="A0AA38ULV9"/>
<keyword evidence="1" id="KW-1133">Transmembrane helix</keyword>
<organism evidence="2 3">
    <name type="scientific">Lentinula detonsa</name>
    <dbReference type="NCBI Taxonomy" id="2804962"/>
    <lineage>
        <taxon>Eukaryota</taxon>
        <taxon>Fungi</taxon>
        <taxon>Dikarya</taxon>
        <taxon>Basidiomycota</taxon>
        <taxon>Agaricomycotina</taxon>
        <taxon>Agaricomycetes</taxon>
        <taxon>Agaricomycetidae</taxon>
        <taxon>Agaricales</taxon>
        <taxon>Marasmiineae</taxon>
        <taxon>Omphalotaceae</taxon>
        <taxon>Lentinula</taxon>
    </lineage>
</organism>
<protein>
    <submittedName>
        <fullName evidence="2">Uncharacterized protein</fullName>
    </submittedName>
</protein>
<comment type="caution">
    <text evidence="2">The sequence shown here is derived from an EMBL/GenBank/DDBJ whole genome shotgun (WGS) entry which is preliminary data.</text>
</comment>
<gene>
    <name evidence="2" type="ORF">F5890DRAFT_1547909</name>
</gene>